<dbReference type="EC" id="3.6.1.7" evidence="2 4"/>
<dbReference type="RefSeq" id="WP_219237991.1">
    <property type="nucleotide sequence ID" value="NZ_JAHWZX010000006.1"/>
</dbReference>
<feature type="active site" evidence="4">
    <location>
        <position position="36"/>
    </location>
</feature>
<dbReference type="PANTHER" id="PTHR47268">
    <property type="entry name" value="ACYLPHOSPHATASE"/>
    <property type="match status" value="1"/>
</dbReference>
<dbReference type="InterPro" id="IPR020456">
    <property type="entry name" value="Acylphosphatase"/>
</dbReference>
<evidence type="ECO:0000256" key="1">
    <source>
        <dbReference type="ARBA" id="ARBA00005614"/>
    </source>
</evidence>
<gene>
    <name evidence="7" type="ORF">KY084_08275</name>
</gene>
<dbReference type="Pfam" id="PF00708">
    <property type="entry name" value="Acylphosphatase"/>
    <property type="match status" value="1"/>
</dbReference>
<feature type="domain" description="Acylphosphatase-like" evidence="6">
    <location>
        <begin position="3"/>
        <end position="90"/>
    </location>
</feature>
<evidence type="ECO:0000313" key="8">
    <source>
        <dbReference type="Proteomes" id="UP001197214"/>
    </source>
</evidence>
<proteinExistence type="inferred from homology"/>
<sequence length="92" mass="10158">MDACRLLVEGRVQRVGYRDWAVKTAKELNITGWIRNLQDGRVEILAAGDAGAVEAFTEACHEGPRAAQVSRVDVQAEPSPRMLKGFTKRFTA</sequence>
<feature type="active site" evidence="4">
    <location>
        <position position="18"/>
    </location>
</feature>
<dbReference type="PROSITE" id="PS51160">
    <property type="entry name" value="ACYLPHOSPHATASE_3"/>
    <property type="match status" value="1"/>
</dbReference>
<evidence type="ECO:0000256" key="4">
    <source>
        <dbReference type="PROSITE-ProRule" id="PRU00520"/>
    </source>
</evidence>
<comment type="similarity">
    <text evidence="1 5">Belongs to the acylphosphatase family.</text>
</comment>
<protein>
    <recommendedName>
        <fullName evidence="2 4">acylphosphatase</fullName>
        <ecNumber evidence="2 4">3.6.1.7</ecNumber>
    </recommendedName>
</protein>
<evidence type="ECO:0000256" key="2">
    <source>
        <dbReference type="ARBA" id="ARBA00012150"/>
    </source>
</evidence>
<name>A0ABS6XN49_9SPHN</name>
<dbReference type="PANTHER" id="PTHR47268:SF4">
    <property type="entry name" value="ACYLPHOSPHATASE"/>
    <property type="match status" value="1"/>
</dbReference>
<comment type="catalytic activity">
    <reaction evidence="3 4">
        <text>an acyl phosphate + H2O = a carboxylate + phosphate + H(+)</text>
        <dbReference type="Rhea" id="RHEA:14965"/>
        <dbReference type="ChEBI" id="CHEBI:15377"/>
        <dbReference type="ChEBI" id="CHEBI:15378"/>
        <dbReference type="ChEBI" id="CHEBI:29067"/>
        <dbReference type="ChEBI" id="CHEBI:43474"/>
        <dbReference type="ChEBI" id="CHEBI:59918"/>
        <dbReference type="EC" id="3.6.1.7"/>
    </reaction>
</comment>
<dbReference type="InterPro" id="IPR001792">
    <property type="entry name" value="Acylphosphatase-like_dom"/>
</dbReference>
<evidence type="ECO:0000313" key="7">
    <source>
        <dbReference type="EMBL" id="MBW4330870.1"/>
    </source>
</evidence>
<reference evidence="7 8" key="1">
    <citation type="submission" date="2021-07" db="EMBL/GenBank/DDBJ databases">
        <title>Stakelama flava sp. nov., a novel endophytic bacterium isolated from branch of Kandelia candel.</title>
        <authorList>
            <person name="Tuo L."/>
        </authorList>
    </citation>
    <scope>NUCLEOTIDE SEQUENCE [LARGE SCALE GENOMIC DNA]</scope>
    <source>
        <strain evidence="7 8">CBK3Z-3</strain>
    </source>
</reference>
<evidence type="ECO:0000256" key="3">
    <source>
        <dbReference type="ARBA" id="ARBA00047645"/>
    </source>
</evidence>
<comment type="caution">
    <text evidence="7">The sequence shown here is derived from an EMBL/GenBank/DDBJ whole genome shotgun (WGS) entry which is preliminary data.</text>
</comment>
<keyword evidence="4" id="KW-0378">Hydrolase</keyword>
<dbReference type="Proteomes" id="UP001197214">
    <property type="component" value="Unassembled WGS sequence"/>
</dbReference>
<dbReference type="EMBL" id="JAHWZX010000006">
    <property type="protein sequence ID" value="MBW4330870.1"/>
    <property type="molecule type" value="Genomic_DNA"/>
</dbReference>
<evidence type="ECO:0000259" key="6">
    <source>
        <dbReference type="PROSITE" id="PS51160"/>
    </source>
</evidence>
<evidence type="ECO:0000256" key="5">
    <source>
        <dbReference type="RuleBase" id="RU004168"/>
    </source>
</evidence>
<keyword evidence="8" id="KW-1185">Reference proteome</keyword>
<accession>A0ABS6XN49</accession>
<organism evidence="7 8">
    <name type="scientific">Stakelama flava</name>
    <dbReference type="NCBI Taxonomy" id="2860338"/>
    <lineage>
        <taxon>Bacteria</taxon>
        <taxon>Pseudomonadati</taxon>
        <taxon>Pseudomonadota</taxon>
        <taxon>Alphaproteobacteria</taxon>
        <taxon>Sphingomonadales</taxon>
        <taxon>Sphingomonadaceae</taxon>
        <taxon>Stakelama</taxon>
    </lineage>
</organism>